<dbReference type="Gene3D" id="1.25.40.10">
    <property type="entry name" value="Tetratricopeptide repeat domain"/>
    <property type="match status" value="1"/>
</dbReference>
<feature type="region of interest" description="Disordered" evidence="1">
    <location>
        <begin position="19"/>
        <end position="54"/>
    </location>
</feature>
<evidence type="ECO:0000256" key="1">
    <source>
        <dbReference type="SAM" id="MobiDB-lite"/>
    </source>
</evidence>
<dbReference type="Pfam" id="PF14559">
    <property type="entry name" value="TPR_19"/>
    <property type="match status" value="1"/>
</dbReference>
<evidence type="ECO:0000313" key="4">
    <source>
        <dbReference type="Proteomes" id="UP000186895"/>
    </source>
</evidence>
<dbReference type="SUPFAM" id="SSF48452">
    <property type="entry name" value="TPR-like"/>
    <property type="match status" value="1"/>
</dbReference>
<dbReference type="InterPro" id="IPR011990">
    <property type="entry name" value="TPR-like_helical_dom_sf"/>
</dbReference>
<keyword evidence="4" id="KW-1185">Reference proteome</keyword>
<dbReference type="AlphaFoldDB" id="A0A1N6XQ36"/>
<proteinExistence type="predicted"/>
<dbReference type="RefSeq" id="WP_010325135.1">
    <property type="nucleotide sequence ID" value="NZ_FTMN01000015.1"/>
</dbReference>
<feature type="chain" id="PRO_5009939518" evidence="2">
    <location>
        <begin position="21"/>
        <end position="198"/>
    </location>
</feature>
<evidence type="ECO:0000256" key="2">
    <source>
        <dbReference type="SAM" id="SignalP"/>
    </source>
</evidence>
<evidence type="ECO:0000313" key="3">
    <source>
        <dbReference type="EMBL" id="SIR04454.1"/>
    </source>
</evidence>
<keyword evidence="2" id="KW-0732">Signal</keyword>
<reference evidence="3 4" key="1">
    <citation type="submission" date="2017-01" db="EMBL/GenBank/DDBJ databases">
        <authorList>
            <person name="Mah S.A."/>
            <person name="Swanson W.J."/>
            <person name="Moy G.W."/>
            <person name="Vacquier V.D."/>
        </authorList>
    </citation>
    <scope>NUCLEOTIDE SEQUENCE [LARGE SCALE GENOMIC DNA]</scope>
    <source>
        <strain evidence="3 4">DSM 7027</strain>
    </source>
</reference>
<dbReference type="eggNOG" id="COG0457">
    <property type="taxonomic scope" value="Bacteria"/>
</dbReference>
<dbReference type="Proteomes" id="UP000186895">
    <property type="component" value="Unassembled WGS sequence"/>
</dbReference>
<feature type="signal peptide" evidence="2">
    <location>
        <begin position="1"/>
        <end position="20"/>
    </location>
</feature>
<sequence length="198" mass="21197">MKKICLMLAAAALVTGCAGPNPYRAPVEDRGQDYEPAKEPVTQPGTVVPAETSPGVTVQPVTRVPVVREQRDPEAASQPVEIQSSQPVVSQPQSPAVIALLETARTDSGKGDLRMAQSRLERALRIAPRDPEVYIQLADVQRRQGQFLQAEQVALKGVSVAAGQSGALKRLWQLIAEIRQEGGNAQGAKEARDKAAAY</sequence>
<name>A0A1N6XQ36_9GAMM</name>
<feature type="compositionally biased region" description="Basic and acidic residues" evidence="1">
    <location>
        <begin position="26"/>
        <end position="38"/>
    </location>
</feature>
<accession>A0A1N6XQ36</accession>
<organism evidence="3 4">
    <name type="scientific">Marinobacterium stanieri</name>
    <dbReference type="NCBI Taxonomy" id="49186"/>
    <lineage>
        <taxon>Bacteria</taxon>
        <taxon>Pseudomonadati</taxon>
        <taxon>Pseudomonadota</taxon>
        <taxon>Gammaproteobacteria</taxon>
        <taxon>Oceanospirillales</taxon>
        <taxon>Oceanospirillaceae</taxon>
        <taxon>Marinobacterium</taxon>
    </lineage>
</organism>
<dbReference type="EMBL" id="FTMN01000015">
    <property type="protein sequence ID" value="SIR04454.1"/>
    <property type="molecule type" value="Genomic_DNA"/>
</dbReference>
<gene>
    <name evidence="3" type="ORF">SAMN05421647_11540</name>
</gene>
<protein>
    <submittedName>
        <fullName evidence="3">Tetratricopeptide repeat-containing protein</fullName>
    </submittedName>
</protein>
<dbReference type="STRING" id="49186.SAMN05421647_11540"/>
<dbReference type="PROSITE" id="PS51257">
    <property type="entry name" value="PROKAR_LIPOPROTEIN"/>
    <property type="match status" value="1"/>
</dbReference>